<protein>
    <submittedName>
        <fullName evidence="1">Uncharacterized protein</fullName>
    </submittedName>
</protein>
<dbReference type="AlphaFoldDB" id="A0A4Q2DXA5"/>
<sequence length="101" mass="11454">MAVEIAQPNPVSLQTLADVLFYSTGDEDSEWDGWVLLEEAEDVIDEVLNSSLVLALIESVDDNDERPFGKCLPEDTFLNESLKRREDQELELHSQRDVPGY</sequence>
<reference evidence="1 2" key="1">
    <citation type="submission" date="2019-01" db="EMBL/GenBank/DDBJ databases">
        <title>Draft genome sequence of Psathyrella aberdarensis IHI B618.</title>
        <authorList>
            <person name="Buettner E."/>
            <person name="Kellner H."/>
        </authorList>
    </citation>
    <scope>NUCLEOTIDE SEQUENCE [LARGE SCALE GENOMIC DNA]</scope>
    <source>
        <strain evidence="1 2">IHI B618</strain>
    </source>
</reference>
<keyword evidence="2" id="KW-1185">Reference proteome</keyword>
<evidence type="ECO:0000313" key="1">
    <source>
        <dbReference type="EMBL" id="RXW24356.1"/>
    </source>
</evidence>
<dbReference type="Proteomes" id="UP000290288">
    <property type="component" value="Unassembled WGS sequence"/>
</dbReference>
<organism evidence="1 2">
    <name type="scientific">Candolleomyces aberdarensis</name>
    <dbReference type="NCBI Taxonomy" id="2316362"/>
    <lineage>
        <taxon>Eukaryota</taxon>
        <taxon>Fungi</taxon>
        <taxon>Dikarya</taxon>
        <taxon>Basidiomycota</taxon>
        <taxon>Agaricomycotina</taxon>
        <taxon>Agaricomycetes</taxon>
        <taxon>Agaricomycetidae</taxon>
        <taxon>Agaricales</taxon>
        <taxon>Agaricineae</taxon>
        <taxon>Psathyrellaceae</taxon>
        <taxon>Candolleomyces</taxon>
    </lineage>
</organism>
<proteinExistence type="predicted"/>
<dbReference type="EMBL" id="SDEE01000020">
    <property type="protein sequence ID" value="RXW24356.1"/>
    <property type="molecule type" value="Genomic_DNA"/>
</dbReference>
<gene>
    <name evidence="1" type="ORF">EST38_g1471</name>
</gene>
<evidence type="ECO:0000313" key="2">
    <source>
        <dbReference type="Proteomes" id="UP000290288"/>
    </source>
</evidence>
<comment type="caution">
    <text evidence="1">The sequence shown here is derived from an EMBL/GenBank/DDBJ whole genome shotgun (WGS) entry which is preliminary data.</text>
</comment>
<accession>A0A4Q2DXA5</accession>
<name>A0A4Q2DXA5_9AGAR</name>